<dbReference type="AlphaFoldDB" id="A9JX99"/>
<evidence type="ECO:0000256" key="2">
    <source>
        <dbReference type="ARBA" id="ARBA00022833"/>
    </source>
</evidence>
<dbReference type="GO" id="GO:0046872">
    <property type="term" value="F:metal ion binding"/>
    <property type="evidence" value="ECO:0007669"/>
    <property type="project" value="UniProtKB-KW"/>
</dbReference>
<dbReference type="InterPro" id="IPR021858">
    <property type="entry name" value="Fun_TF"/>
</dbReference>
<dbReference type="VEuPathDB" id="FungiDB:JI435_201010"/>
<dbReference type="GO" id="GO:0006357">
    <property type="term" value="P:regulation of transcription by RNA polymerase II"/>
    <property type="evidence" value="ECO:0000318"/>
    <property type="project" value="GO_Central"/>
</dbReference>
<keyword evidence="1" id="KW-0479">Metal-binding</keyword>
<evidence type="ECO:0000256" key="1">
    <source>
        <dbReference type="ARBA" id="ARBA00022723"/>
    </source>
</evidence>
<dbReference type="EMBL" id="CH445337">
    <property type="protein sequence ID" value="EDP89790.1"/>
    <property type="molecule type" value="Genomic_DNA"/>
</dbReference>
<evidence type="ECO:0000313" key="7">
    <source>
        <dbReference type="EMBL" id="EDP89790.1"/>
    </source>
</evidence>
<dbReference type="GO" id="GO:0005634">
    <property type="term" value="C:nucleus"/>
    <property type="evidence" value="ECO:0000318"/>
    <property type="project" value="GO_Central"/>
</dbReference>
<gene>
    <name evidence="7" type="ORF">SNOG_20101</name>
</gene>
<dbReference type="PANTHER" id="PTHR36206:SF4">
    <property type="entry name" value="HYPOTHETICAL CONSERVED PROTEIN (EUROFUNG)-RELATED"/>
    <property type="match status" value="1"/>
</dbReference>
<name>A9JX99_PHANO</name>
<evidence type="ECO:0000256" key="4">
    <source>
        <dbReference type="ARBA" id="ARBA00023125"/>
    </source>
</evidence>
<evidence type="ECO:0000256" key="6">
    <source>
        <dbReference type="ARBA" id="ARBA00023242"/>
    </source>
</evidence>
<dbReference type="GO" id="GO:0003677">
    <property type="term" value="F:DNA binding"/>
    <property type="evidence" value="ECO:0007669"/>
    <property type="project" value="UniProtKB-KW"/>
</dbReference>
<keyword evidence="4" id="KW-0238">DNA-binding</keyword>
<evidence type="ECO:0000256" key="3">
    <source>
        <dbReference type="ARBA" id="ARBA00023015"/>
    </source>
</evidence>
<evidence type="ECO:0000313" key="8">
    <source>
        <dbReference type="Proteomes" id="UP000001055"/>
    </source>
</evidence>
<dbReference type="eggNOG" id="ENOG502SQ3E">
    <property type="taxonomic scope" value="Eukaryota"/>
</dbReference>
<dbReference type="Pfam" id="PF11951">
    <property type="entry name" value="Fungal_trans_2"/>
    <property type="match status" value="1"/>
</dbReference>
<organism evidence="7 8">
    <name type="scientific">Phaeosphaeria nodorum (strain SN15 / ATCC MYA-4574 / FGSC 10173)</name>
    <name type="common">Glume blotch fungus</name>
    <name type="synonym">Parastagonospora nodorum</name>
    <dbReference type="NCBI Taxonomy" id="321614"/>
    <lineage>
        <taxon>Eukaryota</taxon>
        <taxon>Fungi</taxon>
        <taxon>Dikarya</taxon>
        <taxon>Ascomycota</taxon>
        <taxon>Pezizomycotina</taxon>
        <taxon>Dothideomycetes</taxon>
        <taxon>Pleosporomycetidae</taxon>
        <taxon>Pleosporales</taxon>
        <taxon>Pleosporineae</taxon>
        <taxon>Phaeosphaeriaceae</taxon>
        <taxon>Parastagonospora</taxon>
    </lineage>
</organism>
<accession>A9JX99</accession>
<proteinExistence type="predicted"/>
<reference evidence="8" key="1">
    <citation type="journal article" date="2007" name="Plant Cell">
        <title>Dothideomycete-plant interactions illuminated by genome sequencing and EST analysis of the wheat pathogen Stagonospora nodorum.</title>
        <authorList>
            <person name="Hane J.K."/>
            <person name="Lowe R.G."/>
            <person name="Solomon P.S."/>
            <person name="Tan K.C."/>
            <person name="Schoch C.L."/>
            <person name="Spatafora J.W."/>
            <person name="Crous P.W."/>
            <person name="Kodira C."/>
            <person name="Birren B.W."/>
            <person name="Galagan J.E."/>
            <person name="Torriani S.F."/>
            <person name="McDonald B.A."/>
            <person name="Oliver R.P."/>
        </authorList>
    </citation>
    <scope>NUCLEOTIDE SEQUENCE [LARGE SCALE GENOMIC DNA]</scope>
    <source>
        <strain evidence="8">SN15 / ATCC MYA-4574 / FGSC 10173</strain>
    </source>
</reference>
<keyword evidence="2" id="KW-0862">Zinc</keyword>
<dbReference type="InParanoid" id="A9JX99"/>
<keyword evidence="3" id="KW-0805">Transcription regulation</keyword>
<dbReference type="PANTHER" id="PTHR36206">
    <property type="entry name" value="ASPERCRYPTIN BIOSYNTHESIS CLUSTER-SPECIFIC TRANSCRIPTION REGULATOR ATNN-RELATED"/>
    <property type="match status" value="1"/>
</dbReference>
<protein>
    <submittedName>
        <fullName evidence="7">Uncharacterized protein</fullName>
    </submittedName>
</protein>
<dbReference type="InterPro" id="IPR052360">
    <property type="entry name" value="Transcr_Regulatory_Proteins"/>
</dbReference>
<evidence type="ECO:0000256" key="5">
    <source>
        <dbReference type="ARBA" id="ARBA00023163"/>
    </source>
</evidence>
<dbReference type="GeneID" id="5975907"/>
<sequence length="323" mass="36388">MVIAGRQQTSSMVKVVSVHQVQGENIQYLEFYYHCGGPRISGKFDHDFWARTVLQMAQSETAVRHALLALSCLAKSESGTLKDARSGLVAVSKQKTMITHYNKALTQLVQRMAEPSYSPEVGLVCCLIFICLESLRGNYDAALTHYKSGLDIISAFKNRSRCITGPAENVRPDMIEEVILPLFTRNIATAIIYGLPSEHVSFNSQYPIGTQECIFNTILDADLSAHNLRNMAFLLIRNLGTKIITQEPYTEEELQELADCIAHHQVWLRALEKFERETNLSEEDVVAATMLKAIHVLMYVFASRLLLQSQTDFDQHLDDFKAI</sequence>
<dbReference type="KEGG" id="pno:SNOG_20101"/>
<dbReference type="HOGENOM" id="CLU_831903_0_0_1"/>
<keyword evidence="6" id="KW-0539">Nucleus</keyword>
<keyword evidence="5" id="KW-0804">Transcription</keyword>
<dbReference type="Proteomes" id="UP000001055">
    <property type="component" value="Unassembled WGS sequence"/>
</dbReference>
<dbReference type="RefSeq" id="XP_001799008.1">
    <property type="nucleotide sequence ID" value="XM_001798956.1"/>
</dbReference>